<feature type="coiled-coil region" evidence="1">
    <location>
        <begin position="28"/>
        <end position="62"/>
    </location>
</feature>
<dbReference type="PANTHER" id="PTHR39082">
    <property type="entry name" value="PHOSPHOLIPASE C-BETA-2-RELATED"/>
    <property type="match status" value="1"/>
</dbReference>
<reference evidence="4" key="1">
    <citation type="submission" date="2016-04" db="EMBL/GenBank/DDBJ databases">
        <authorList>
            <person name="Evans L.H."/>
            <person name="Alamgir A."/>
            <person name="Owens N."/>
            <person name="Weber N.D."/>
            <person name="Virtaneva K."/>
            <person name="Barbian K."/>
            <person name="Babar A."/>
            <person name="Rosenke K."/>
        </authorList>
    </citation>
    <scope>NUCLEOTIDE SEQUENCE</scope>
    <source>
        <strain evidence="4">86</strain>
    </source>
</reference>
<protein>
    <submittedName>
        <fullName evidence="4">Uncharacterized protein</fullName>
    </submittedName>
</protein>
<dbReference type="PANTHER" id="PTHR39082:SF1">
    <property type="entry name" value="SCAVENGER RECEPTOR CLASS A MEMBER 3"/>
    <property type="match status" value="1"/>
</dbReference>
<dbReference type="InterPro" id="IPR003743">
    <property type="entry name" value="Zf-RING_7"/>
</dbReference>
<name>A0A212JEG7_9DELT</name>
<accession>A0A212JEG7</accession>
<evidence type="ECO:0000259" key="2">
    <source>
        <dbReference type="Pfam" id="PF02591"/>
    </source>
</evidence>
<feature type="domain" description="C4-type zinc ribbon" evidence="2">
    <location>
        <begin position="202"/>
        <end position="232"/>
    </location>
</feature>
<organism evidence="4">
    <name type="scientific">uncultured delta proteobacterium</name>
    <dbReference type="NCBI Taxonomy" id="34034"/>
    <lineage>
        <taxon>Bacteria</taxon>
        <taxon>Deltaproteobacteria</taxon>
        <taxon>environmental samples</taxon>
    </lineage>
</organism>
<gene>
    <name evidence="4" type="ORF">KL86DPRO_11282</name>
</gene>
<feature type="coiled-coil region" evidence="1">
    <location>
        <begin position="114"/>
        <end position="166"/>
    </location>
</feature>
<dbReference type="Gene3D" id="1.10.287.1490">
    <property type="match status" value="1"/>
</dbReference>
<evidence type="ECO:0000313" key="4">
    <source>
        <dbReference type="EMBL" id="SBV97821.1"/>
    </source>
</evidence>
<dbReference type="Pfam" id="PF24481">
    <property type="entry name" value="CT398_CC"/>
    <property type="match status" value="1"/>
</dbReference>
<dbReference type="InterPro" id="IPR056003">
    <property type="entry name" value="CT398_CC_hairpin"/>
</dbReference>
<feature type="domain" description="CT398-like coiled coil hairpin" evidence="3">
    <location>
        <begin position="14"/>
        <end position="187"/>
    </location>
</feature>
<dbReference type="InterPro" id="IPR052376">
    <property type="entry name" value="Oxidative_Scav/Glycosyltrans"/>
</dbReference>
<proteinExistence type="predicted"/>
<evidence type="ECO:0000256" key="1">
    <source>
        <dbReference type="SAM" id="Coils"/>
    </source>
</evidence>
<evidence type="ECO:0000259" key="3">
    <source>
        <dbReference type="Pfam" id="PF24481"/>
    </source>
</evidence>
<keyword evidence="1" id="KW-0175">Coiled coil</keyword>
<sequence>MSLYLNQIAQLVALQRVDDEIFTIDQEMEKAPREVEALREEFAVLQAEKAHLDDKMTHLREQAKRIDFDIDTDLDKMSKGKDKLMQVGNAKEYHAMMREMDSLEKTTRTREEEKITLAEELERQKAAMADMDERFAAMDADLKAKEESLDARLTEATKKRKALDKERADAGKDIPAPVLARYEFIRMRLSHPVIVPVDSGICSGCNISIPPQGYIELQRGSQILSCPNCQRLIYWNQHFSE</sequence>
<dbReference type="Pfam" id="PF02591">
    <property type="entry name" value="Zn_ribbon_9"/>
    <property type="match status" value="1"/>
</dbReference>
<dbReference type="EMBL" id="FLUQ01000001">
    <property type="protein sequence ID" value="SBV97821.1"/>
    <property type="molecule type" value="Genomic_DNA"/>
</dbReference>
<dbReference type="AlphaFoldDB" id="A0A212JEG7"/>